<accession>W7YMK5</accession>
<organism evidence="12 13">
    <name type="scientific">Saccharicrinis fermentans DSM 9555 = JCM 21142</name>
    <dbReference type="NCBI Taxonomy" id="869213"/>
    <lineage>
        <taxon>Bacteria</taxon>
        <taxon>Pseudomonadati</taxon>
        <taxon>Bacteroidota</taxon>
        <taxon>Bacteroidia</taxon>
        <taxon>Marinilabiliales</taxon>
        <taxon>Marinilabiliaceae</taxon>
        <taxon>Saccharicrinis</taxon>
    </lineage>
</organism>
<feature type="domain" description="Beta galactosidase small chain/" evidence="11">
    <location>
        <begin position="589"/>
        <end position="863"/>
    </location>
</feature>
<evidence type="ECO:0000256" key="3">
    <source>
        <dbReference type="ARBA" id="ARBA00007401"/>
    </source>
</evidence>
<keyword evidence="13" id="KW-1185">Reference proteome</keyword>
<dbReference type="InterPro" id="IPR023232">
    <property type="entry name" value="Glyco_hydro_2_AS"/>
</dbReference>
<evidence type="ECO:0000256" key="7">
    <source>
        <dbReference type="ARBA" id="ARBA00022837"/>
    </source>
</evidence>
<dbReference type="PANTHER" id="PTHR46323:SF2">
    <property type="entry name" value="BETA-GALACTOSIDASE"/>
    <property type="match status" value="1"/>
</dbReference>
<dbReference type="InterPro" id="IPR032312">
    <property type="entry name" value="LacZ_4"/>
</dbReference>
<gene>
    <name evidence="12" type="ORF">JCM21142_124665</name>
</gene>
<dbReference type="InterPro" id="IPR017853">
    <property type="entry name" value="GH"/>
</dbReference>
<comment type="similarity">
    <text evidence="3 10">Belongs to the glycosyl hydrolase 2 family.</text>
</comment>
<dbReference type="InterPro" id="IPR013783">
    <property type="entry name" value="Ig-like_fold"/>
</dbReference>
<dbReference type="PROSITE" id="PS00719">
    <property type="entry name" value="GLYCOSYL_HYDROL_F2_1"/>
    <property type="match status" value="1"/>
</dbReference>
<dbReference type="GO" id="GO:0005990">
    <property type="term" value="P:lactose catabolic process"/>
    <property type="evidence" value="ECO:0007669"/>
    <property type="project" value="TreeGrafter"/>
</dbReference>
<comment type="subunit">
    <text evidence="4">Monomer.</text>
</comment>
<proteinExistence type="inferred from homology"/>
<evidence type="ECO:0000256" key="9">
    <source>
        <dbReference type="ARBA" id="ARBA00032230"/>
    </source>
</evidence>
<dbReference type="Gene3D" id="3.20.20.80">
    <property type="entry name" value="Glycosidases"/>
    <property type="match status" value="1"/>
</dbReference>
<dbReference type="EMBL" id="BAMD01000153">
    <property type="protein sequence ID" value="GAF05906.1"/>
    <property type="molecule type" value="Genomic_DNA"/>
</dbReference>
<dbReference type="InterPro" id="IPR006104">
    <property type="entry name" value="Glyco_hydro_2_N"/>
</dbReference>
<sequence>MYVWVNGQSVGYSQGSKTPAEFDITPYLQKGPNTLAVEVYRWSDGSFLECQDFWRISGIERDVFIYATPKTRVRDFKVNAGLSENYTNGVFSLELDIQSQQKSTGLQASFQLLDGNKEIIQSSMPLKVKNHKANVVFNHNIKNVKKWSAESPNLYRLVISLKNKDNELIETFGENVGFRSVEIKDGQLLVNGQAVLVKGVNRHEHDPVTGHYISKELMEQDIRLMKEYNINTVRTCHYPTDPYWYQLCDKYGLYVINEANIESHGLGAALQAPYDYHIADDPAWEKPHLDRIERMYKRDKNHPSVIIWSMGNEAGDGVNFVKAYKWLKSQDTRPVQFEQADNKRHTDIVCPMYATAEEMENYARQTDIYRPLIQCEYAHAMGNSVGNLQDYWNLIEKYPALQGGCIWDWVDQGILSKDKNGNDYFAFGGDLEKPGTRNDNNFCINGLVSPVREPNPHIYEVKKVYQNISVTKGHRAGQFFIKNKFFFSNLNKYNCEVSVLVDGKITHTSHFTDLNIAAQSTEAITVKLPEDSKKDVYVNFSFVLKDDDGLLKKGHEVAKEQILIANAAPKVGIHAEGKLKVKESEKGWNIKTETSSLNFDKTKGTFTNLSINGKEYIQEGPQPDFWRAPVDNDYGYGMVKKMGVWKEQDKKATVSNIEVSQEKGMLTFKVSKRMEDVFGDFISTYKINGKGIIQVDHYIHFDPNRKTVSIPRVGSQIRLNKDFNQTQWYGRGPHENYADRYTSAFMGTYQSTVDDMYYPYIRPQSNGYRMSVKWLTLNNGAHGLKIEARNQLGIQAQYYEHDDYGNEPKKQAHHQYDMKKRDYIVLNLDYGMAGIGGDTSWGATPHLIYQLLRREYSWGYTITPF</sequence>
<evidence type="ECO:0000256" key="5">
    <source>
        <dbReference type="ARBA" id="ARBA00012756"/>
    </source>
</evidence>
<dbReference type="EC" id="3.2.1.23" evidence="5 10"/>
<dbReference type="InterPro" id="IPR006102">
    <property type="entry name" value="Ig-like_GH2"/>
</dbReference>
<protein>
    <recommendedName>
        <fullName evidence="5 10">Beta-galactosidase</fullName>
        <ecNumber evidence="5 10">3.2.1.23</ecNumber>
    </recommendedName>
    <alternativeName>
        <fullName evidence="9 10">Lactase</fullName>
    </alternativeName>
</protein>
<dbReference type="InterPro" id="IPR006101">
    <property type="entry name" value="Glyco_hydro_2"/>
</dbReference>
<evidence type="ECO:0000256" key="6">
    <source>
        <dbReference type="ARBA" id="ARBA00022801"/>
    </source>
</evidence>
<dbReference type="GO" id="GO:0009341">
    <property type="term" value="C:beta-galactosidase complex"/>
    <property type="evidence" value="ECO:0007669"/>
    <property type="project" value="InterPro"/>
</dbReference>
<dbReference type="InterPro" id="IPR014718">
    <property type="entry name" value="GH-type_carb-bd"/>
</dbReference>
<dbReference type="GO" id="GO:0004565">
    <property type="term" value="F:beta-galactosidase activity"/>
    <property type="evidence" value="ECO:0007669"/>
    <property type="project" value="UniProtKB-EC"/>
</dbReference>
<evidence type="ECO:0000313" key="13">
    <source>
        <dbReference type="Proteomes" id="UP000019402"/>
    </source>
</evidence>
<dbReference type="InterPro" id="IPR004199">
    <property type="entry name" value="B-gal_small/dom_5"/>
</dbReference>
<dbReference type="Pfam" id="PF02929">
    <property type="entry name" value="Bgal_small_N"/>
    <property type="match status" value="1"/>
</dbReference>
<dbReference type="STRING" id="869213.GCA_000517085_00865"/>
<evidence type="ECO:0000256" key="4">
    <source>
        <dbReference type="ARBA" id="ARBA00011245"/>
    </source>
</evidence>
<dbReference type="InterPro" id="IPR050347">
    <property type="entry name" value="Bact_Beta-galactosidase"/>
</dbReference>
<dbReference type="InterPro" id="IPR023230">
    <property type="entry name" value="Glyco_hydro_2_CS"/>
</dbReference>
<evidence type="ECO:0000256" key="2">
    <source>
        <dbReference type="ARBA" id="ARBA00001913"/>
    </source>
</evidence>
<dbReference type="SUPFAM" id="SSF74650">
    <property type="entry name" value="Galactose mutarotase-like"/>
    <property type="match status" value="1"/>
</dbReference>
<dbReference type="SMART" id="SM01038">
    <property type="entry name" value="Bgal_small_N"/>
    <property type="match status" value="1"/>
</dbReference>
<dbReference type="Pfam" id="PF02836">
    <property type="entry name" value="Glyco_hydro_2_C"/>
    <property type="match status" value="1"/>
</dbReference>
<dbReference type="PRINTS" id="PR00132">
    <property type="entry name" value="GLHYDRLASE2"/>
</dbReference>
<dbReference type="InterPro" id="IPR008979">
    <property type="entry name" value="Galactose-bd-like_sf"/>
</dbReference>
<evidence type="ECO:0000256" key="8">
    <source>
        <dbReference type="ARBA" id="ARBA00023295"/>
    </source>
</evidence>
<name>W7YMK5_9BACT</name>
<dbReference type="SUPFAM" id="SSF49303">
    <property type="entry name" value="beta-Galactosidase/glucuronidase domain"/>
    <property type="match status" value="2"/>
</dbReference>
<keyword evidence="8 10" id="KW-0326">Glycosidase</keyword>
<dbReference type="Pfam" id="PF02837">
    <property type="entry name" value="Glyco_hydro_2_N"/>
    <property type="match status" value="1"/>
</dbReference>
<reference evidence="12 13" key="1">
    <citation type="journal article" date="2014" name="Genome Announc.">
        <title>Draft Genome Sequence of Cytophaga fermentans JCM 21142T, a Facultative Anaerobe Isolated from Marine Mud.</title>
        <authorList>
            <person name="Starns D."/>
            <person name="Oshima K."/>
            <person name="Suda W."/>
            <person name="Iino T."/>
            <person name="Yuki M."/>
            <person name="Inoue J."/>
            <person name="Kitamura K."/>
            <person name="Iida T."/>
            <person name="Darby A."/>
            <person name="Hattori M."/>
            <person name="Ohkuma M."/>
        </authorList>
    </citation>
    <scope>NUCLEOTIDE SEQUENCE [LARGE SCALE GENOMIC DNA]</scope>
    <source>
        <strain evidence="12 13">JCM 21142</strain>
    </source>
</reference>
<dbReference type="Pfam" id="PF16353">
    <property type="entry name" value="LacZ_4"/>
    <property type="match status" value="1"/>
</dbReference>
<dbReference type="PROSITE" id="PS00608">
    <property type="entry name" value="GLYCOSYL_HYDROL_F2_2"/>
    <property type="match status" value="1"/>
</dbReference>
<dbReference type="InterPro" id="IPR011013">
    <property type="entry name" value="Gal_mutarotase_sf_dom"/>
</dbReference>
<dbReference type="InterPro" id="IPR006103">
    <property type="entry name" value="Glyco_hydro_2_cat"/>
</dbReference>
<dbReference type="eggNOG" id="COG3250">
    <property type="taxonomic scope" value="Bacteria"/>
</dbReference>
<dbReference type="FunFam" id="3.20.20.80:FF:000121">
    <property type="entry name" value="Beta-galactosidase"/>
    <property type="match status" value="1"/>
</dbReference>
<comment type="cofactor">
    <cofactor evidence="2">
        <name>Ca(2+)</name>
        <dbReference type="ChEBI" id="CHEBI:29108"/>
    </cofactor>
</comment>
<dbReference type="PANTHER" id="PTHR46323">
    <property type="entry name" value="BETA-GALACTOSIDASE"/>
    <property type="match status" value="1"/>
</dbReference>
<dbReference type="InterPro" id="IPR036156">
    <property type="entry name" value="Beta-gal/glucu_dom_sf"/>
</dbReference>
<dbReference type="Gene3D" id="2.70.98.10">
    <property type="match status" value="1"/>
</dbReference>
<dbReference type="Pfam" id="PF00703">
    <property type="entry name" value="Glyco_hydro_2"/>
    <property type="match status" value="1"/>
</dbReference>
<evidence type="ECO:0000256" key="1">
    <source>
        <dbReference type="ARBA" id="ARBA00001412"/>
    </source>
</evidence>
<dbReference type="Gene3D" id="2.60.120.260">
    <property type="entry name" value="Galactose-binding domain-like"/>
    <property type="match status" value="1"/>
</dbReference>
<keyword evidence="7" id="KW-0106">Calcium</keyword>
<dbReference type="SUPFAM" id="SSF49785">
    <property type="entry name" value="Galactose-binding domain-like"/>
    <property type="match status" value="1"/>
</dbReference>
<keyword evidence="6 10" id="KW-0378">Hydrolase</keyword>
<comment type="catalytic activity">
    <reaction evidence="1 10">
        <text>Hydrolysis of terminal non-reducing beta-D-galactose residues in beta-D-galactosides.</text>
        <dbReference type="EC" id="3.2.1.23"/>
    </reaction>
</comment>
<dbReference type="Gene3D" id="2.60.40.10">
    <property type="entry name" value="Immunoglobulins"/>
    <property type="match status" value="2"/>
</dbReference>
<evidence type="ECO:0000313" key="12">
    <source>
        <dbReference type="EMBL" id="GAF05906.1"/>
    </source>
</evidence>
<evidence type="ECO:0000259" key="11">
    <source>
        <dbReference type="SMART" id="SM01038"/>
    </source>
</evidence>
<dbReference type="GO" id="GO:0030246">
    <property type="term" value="F:carbohydrate binding"/>
    <property type="evidence" value="ECO:0007669"/>
    <property type="project" value="InterPro"/>
</dbReference>
<dbReference type="Proteomes" id="UP000019402">
    <property type="component" value="Unassembled WGS sequence"/>
</dbReference>
<dbReference type="AlphaFoldDB" id="W7YMK5"/>
<comment type="caution">
    <text evidence="12">The sequence shown here is derived from an EMBL/GenBank/DDBJ whole genome shotgun (WGS) entry which is preliminary data.</text>
</comment>
<dbReference type="SUPFAM" id="SSF51445">
    <property type="entry name" value="(Trans)glycosidases"/>
    <property type="match status" value="1"/>
</dbReference>
<evidence type="ECO:0000256" key="10">
    <source>
        <dbReference type="RuleBase" id="RU361154"/>
    </source>
</evidence>